<reference evidence="2" key="1">
    <citation type="submission" date="2016-10" db="EMBL/GenBank/DDBJ databases">
        <authorList>
            <person name="Varghese N."/>
            <person name="Submissions S."/>
        </authorList>
    </citation>
    <scope>NUCLEOTIDE SEQUENCE [LARGE SCALE GENOMIC DNA]</scope>
    <source>
        <strain evidence="2">DUS833</strain>
    </source>
</reference>
<dbReference type="EMBL" id="FNKX01000001">
    <property type="protein sequence ID" value="SDQ73191.1"/>
    <property type="molecule type" value="Genomic_DNA"/>
</dbReference>
<dbReference type="Proteomes" id="UP000199365">
    <property type="component" value="Unassembled WGS sequence"/>
</dbReference>
<accession>A0A1H1D9F5</accession>
<dbReference type="AlphaFoldDB" id="A0A1H1D9F5"/>
<sequence>MENSSLDVIESFTGEPLDDAIATQLSTGPEQHIIDLVLRLDKFWDAWLTAQAAPDHSPEMFYFLAGSQYETQILPVSYYKRSALYFPTIAMPDPVEVAIAVPMFAWAATDMVDATALREGFAQGVRMLVEIAPLIRAGAVEMVPSTHASLSRRAQAIARETSRIAVEDEKDIQSASYFELQQYACATGVCTACAYWPLASSRRLWERLDAGADDLAKRTRGDVTVEKAVAQFDLPSTALVPLNQLLLVRADEQSFSDFREAIGVAFVEAARVATQDGAEYAVKYVREQLELRRAQCETAARRINALDGLLLPTGAILTAAGLSWALGFSPIKGAPELTKLATDALAPGAAWLAARLFQELSPKVKQACAAAAVYGALVEK</sequence>
<keyword evidence="2" id="KW-1185">Reference proteome</keyword>
<protein>
    <submittedName>
        <fullName evidence="1">Uncharacterized protein</fullName>
    </submittedName>
</protein>
<gene>
    <name evidence="1" type="ORF">SAMN05445850_1571</name>
</gene>
<organism evidence="1 2">
    <name type="scientific">Paraburkholderia tuberum</name>
    <dbReference type="NCBI Taxonomy" id="157910"/>
    <lineage>
        <taxon>Bacteria</taxon>
        <taxon>Pseudomonadati</taxon>
        <taxon>Pseudomonadota</taxon>
        <taxon>Betaproteobacteria</taxon>
        <taxon>Burkholderiales</taxon>
        <taxon>Burkholderiaceae</taxon>
        <taxon>Paraburkholderia</taxon>
    </lineage>
</organism>
<dbReference type="RefSeq" id="WP_090802445.1">
    <property type="nucleotide sequence ID" value="NZ_FNKX01000001.1"/>
</dbReference>
<evidence type="ECO:0000313" key="1">
    <source>
        <dbReference type="EMBL" id="SDQ73191.1"/>
    </source>
</evidence>
<name>A0A1H1D9F5_9BURK</name>
<proteinExistence type="predicted"/>
<evidence type="ECO:0000313" key="2">
    <source>
        <dbReference type="Proteomes" id="UP000199365"/>
    </source>
</evidence>